<evidence type="ECO:0000256" key="5">
    <source>
        <dbReference type="SAM" id="MobiDB-lite"/>
    </source>
</evidence>
<proteinExistence type="predicted"/>
<keyword evidence="3" id="KW-0862">Zinc</keyword>
<dbReference type="OrthoDB" id="2357150at2759"/>
<dbReference type="PROSITE" id="PS50199">
    <property type="entry name" value="ZF_RANBP2_2"/>
    <property type="match status" value="1"/>
</dbReference>
<dbReference type="Pfam" id="PF00641">
    <property type="entry name" value="Zn_ribbon_RanBP"/>
    <property type="match status" value="1"/>
</dbReference>
<comment type="caution">
    <text evidence="7">The sequence shown here is derived from an EMBL/GenBank/DDBJ whole genome shotgun (WGS) entry which is preliminary data.</text>
</comment>
<sequence>MNEGSFQARGTLFILDNCEWRQYYVVMGLVSDVKTQRIILTARSKKRKEEEGEEEFVYRFRPEIQNKGPRAYVIRVESSAKSTEKETIALRFETDNISKKFEQFVNTWKVSQANSCSSMNTGAQGHIATPKERTHHKLHHGQQLNDKWALDRIIIPTSTPTSTSKKKKVSNCNKVTKIFFWSCPSCLQMNDLEYATCDACDTPRPSYVCNDTQSGERTCENANHSTDPWGGGGGGVGGSGSGRASVDDSRDNKISSSHIMTLTSANLEMFTNMCPSKRPTIEQLLGSQIKFWVQRAG</sequence>
<feature type="domain" description="RanBP2-type" evidence="6">
    <location>
        <begin position="177"/>
        <end position="206"/>
    </location>
</feature>
<reference evidence="7 8" key="1">
    <citation type="journal article" date="2013" name="Curr. Biol.">
        <title>The Genome of the Foraminiferan Reticulomyxa filosa.</title>
        <authorList>
            <person name="Glockner G."/>
            <person name="Hulsmann N."/>
            <person name="Schleicher M."/>
            <person name="Noegel A.A."/>
            <person name="Eichinger L."/>
            <person name="Gallinger C."/>
            <person name="Pawlowski J."/>
            <person name="Sierra R."/>
            <person name="Euteneuer U."/>
            <person name="Pillet L."/>
            <person name="Moustafa A."/>
            <person name="Platzer M."/>
            <person name="Groth M."/>
            <person name="Szafranski K."/>
            <person name="Schliwa M."/>
        </authorList>
    </citation>
    <scope>NUCLEOTIDE SEQUENCE [LARGE SCALE GENOMIC DNA]</scope>
</reference>
<dbReference type="GO" id="GO:0008270">
    <property type="term" value="F:zinc ion binding"/>
    <property type="evidence" value="ECO:0007669"/>
    <property type="project" value="UniProtKB-KW"/>
</dbReference>
<gene>
    <name evidence="7" type="ORF">RFI_36933</name>
</gene>
<evidence type="ECO:0000313" key="8">
    <source>
        <dbReference type="Proteomes" id="UP000023152"/>
    </source>
</evidence>
<evidence type="ECO:0000256" key="2">
    <source>
        <dbReference type="ARBA" id="ARBA00022771"/>
    </source>
</evidence>
<dbReference type="InterPro" id="IPR036443">
    <property type="entry name" value="Znf_RanBP2_sf"/>
</dbReference>
<dbReference type="AlphaFoldDB" id="X6LEU3"/>
<dbReference type="Proteomes" id="UP000023152">
    <property type="component" value="Unassembled WGS sequence"/>
</dbReference>
<dbReference type="PROSITE" id="PS01358">
    <property type="entry name" value="ZF_RANBP2_1"/>
    <property type="match status" value="1"/>
</dbReference>
<name>X6LEU3_RETFI</name>
<dbReference type="InterPro" id="IPR001876">
    <property type="entry name" value="Znf_RanBP2"/>
</dbReference>
<keyword evidence="8" id="KW-1185">Reference proteome</keyword>
<feature type="compositionally biased region" description="Gly residues" evidence="5">
    <location>
        <begin position="229"/>
        <end position="241"/>
    </location>
</feature>
<evidence type="ECO:0000256" key="4">
    <source>
        <dbReference type="PROSITE-ProRule" id="PRU00322"/>
    </source>
</evidence>
<keyword evidence="1" id="KW-0479">Metal-binding</keyword>
<dbReference type="EMBL" id="ASPP01040838">
    <property type="protein sequence ID" value="ETO00508.1"/>
    <property type="molecule type" value="Genomic_DNA"/>
</dbReference>
<accession>X6LEU3</accession>
<evidence type="ECO:0000313" key="7">
    <source>
        <dbReference type="EMBL" id="ETO00508.1"/>
    </source>
</evidence>
<feature type="region of interest" description="Disordered" evidence="5">
    <location>
        <begin position="224"/>
        <end position="253"/>
    </location>
</feature>
<evidence type="ECO:0000259" key="6">
    <source>
        <dbReference type="PROSITE" id="PS50199"/>
    </source>
</evidence>
<dbReference type="Gene3D" id="4.10.1060.10">
    <property type="entry name" value="Zinc finger, RanBP2-type"/>
    <property type="match status" value="1"/>
</dbReference>
<evidence type="ECO:0000256" key="3">
    <source>
        <dbReference type="ARBA" id="ARBA00022833"/>
    </source>
</evidence>
<evidence type="ECO:0000256" key="1">
    <source>
        <dbReference type="ARBA" id="ARBA00022723"/>
    </source>
</evidence>
<organism evidence="7 8">
    <name type="scientific">Reticulomyxa filosa</name>
    <dbReference type="NCBI Taxonomy" id="46433"/>
    <lineage>
        <taxon>Eukaryota</taxon>
        <taxon>Sar</taxon>
        <taxon>Rhizaria</taxon>
        <taxon>Retaria</taxon>
        <taxon>Foraminifera</taxon>
        <taxon>Monothalamids</taxon>
        <taxon>Reticulomyxidae</taxon>
        <taxon>Reticulomyxa</taxon>
    </lineage>
</organism>
<keyword evidence="2 4" id="KW-0863">Zinc-finger</keyword>
<protein>
    <recommendedName>
        <fullName evidence="6">RanBP2-type domain-containing protein</fullName>
    </recommendedName>
</protein>
<dbReference type="SUPFAM" id="SSF90209">
    <property type="entry name" value="Ran binding protein zinc finger-like"/>
    <property type="match status" value="1"/>
</dbReference>